<dbReference type="GO" id="GO:0005524">
    <property type="term" value="F:ATP binding"/>
    <property type="evidence" value="ECO:0007669"/>
    <property type="project" value="InterPro"/>
</dbReference>
<sequence>MSTTEVTEAIAKQVPIKAAEQALGKVDHVETESSPSLQRKVTDLESQLAELEKVVKALVGDKQTKTEHENKEDDSGKSGDDKKKPNNDKKKKEEDDDDKKKPKDNDGHKDDEKDDEKDERDDKKNDKFNCEPAWRLRYVRPKINWRTELVTDDSTGEEAAIKRRSAIVVYYEYPEGSMSQPDEPPSGVLPLRIRINSYRLDRLLADATGLASPPFPTRKFMTEVFVSHHDKLKETLGDLEKSFAIESKIMVDGITSEMLGAAPWPPESRDDSDGDTKALENKKRDIVLLRCFIDMSEKFLGSLIRLQSNITERTMEKISFANLWFLYQPGDVIFGQEPTGSKKYNAYKIFCVTGGRPCLRCQSHAQTSDHKQHGPSYNDLKLHCYSWSYDGSRLMPLEATKSISLFDGEKSIQDLPYFPKKLCKSNDPVVTELVARGNTFQRCLYGHGTYNGTTLGKDPRHINEDVFVDFKTGHEFNRNREWIDDSNEVLYLPDRDDKSTWEPRCSVDDCESKICNSCNISDETLNFHRAAKFVGKKEYILELVNNDMSGLDENQLAMLPAALLGYGLRSKEWFRLDPVMFEFVSISAKQRQQAFTDLVLPPETKNLLKAMVKTHTSRSQDSKSETADAANEIDLVKGKGKGLIIFLYGPPGVGKTSTAETIAACTTPARPLYPITCGDLGSDPVEIQKNLDHHFTLAHRWNCVLLLDEADVYLAERDIRDLSRNGIVSVFLRNLEYYSGVLFLTSNREGLIDEAFKSRIRVALRYKAIDLKGTVQIWRNIMRKIGEENMEKKLPVTFDKEDLEAWALEHFEENRSRRADGLSPTSTATWNGRQIRNAFQTAIALATFERLELLERRGLTEEQALAKKKPKYSEIQLTYKHFEKVAKVVGEFEDYLVGCRGDEGERAEMELRRKDSHDPTARHEAVPRTPKTKGTPKSALRSRRRVDHGDDETMSSPAPSRKAKKREPEVKEQEEEDEEGEEEEEEEEKQIEKPGRNRGREQPKSWRSRKAKDKEDETSSDSD</sequence>
<feature type="compositionally biased region" description="Basic and acidic residues" evidence="1">
    <location>
        <begin position="910"/>
        <end position="926"/>
    </location>
</feature>
<feature type="compositionally biased region" description="Basic and acidic residues" evidence="1">
    <location>
        <begin position="62"/>
        <end position="111"/>
    </location>
</feature>
<evidence type="ECO:0000256" key="1">
    <source>
        <dbReference type="SAM" id="MobiDB-lite"/>
    </source>
</evidence>
<proteinExistence type="predicted"/>
<dbReference type="PANTHER" id="PTHR46411:SF2">
    <property type="entry name" value="AAA+ ATPASE DOMAIN-CONTAINING PROTEIN"/>
    <property type="match status" value="1"/>
</dbReference>
<dbReference type="InterPro" id="IPR003593">
    <property type="entry name" value="AAA+_ATPase"/>
</dbReference>
<dbReference type="InterPro" id="IPR054289">
    <property type="entry name" value="DUF7025"/>
</dbReference>
<dbReference type="OrthoDB" id="10042665at2759"/>
<feature type="compositionally biased region" description="Basic and acidic residues" evidence="1">
    <location>
        <begin position="990"/>
        <end position="1004"/>
    </location>
</feature>
<feature type="region of interest" description="Disordered" evidence="1">
    <location>
        <begin position="57"/>
        <end position="127"/>
    </location>
</feature>
<protein>
    <recommendedName>
        <fullName evidence="2">AAA+ ATPase domain-containing protein</fullName>
    </recommendedName>
</protein>
<accession>A0A5Q4BY37</accession>
<dbReference type="SUPFAM" id="SSF52540">
    <property type="entry name" value="P-loop containing nucleoside triphosphate hydrolases"/>
    <property type="match status" value="1"/>
</dbReference>
<organism evidence="3 4">
    <name type="scientific">Colletotrichum shisoi</name>
    <dbReference type="NCBI Taxonomy" id="2078593"/>
    <lineage>
        <taxon>Eukaryota</taxon>
        <taxon>Fungi</taxon>
        <taxon>Dikarya</taxon>
        <taxon>Ascomycota</taxon>
        <taxon>Pezizomycotina</taxon>
        <taxon>Sordariomycetes</taxon>
        <taxon>Hypocreomycetidae</taxon>
        <taxon>Glomerellales</taxon>
        <taxon>Glomerellaceae</taxon>
        <taxon>Colletotrichum</taxon>
        <taxon>Colletotrichum destructivum species complex</taxon>
    </lineage>
</organism>
<dbReference type="Proteomes" id="UP000326340">
    <property type="component" value="Unassembled WGS sequence"/>
</dbReference>
<dbReference type="InterPro" id="IPR027417">
    <property type="entry name" value="P-loop_NTPase"/>
</dbReference>
<gene>
    <name evidence="3" type="ORF">CSHISOI_03558</name>
</gene>
<dbReference type="SMART" id="SM00382">
    <property type="entry name" value="AAA"/>
    <property type="match status" value="1"/>
</dbReference>
<dbReference type="InterPro" id="IPR056599">
    <property type="entry name" value="AAA_lid_fung"/>
</dbReference>
<dbReference type="PANTHER" id="PTHR46411">
    <property type="entry name" value="FAMILY ATPASE, PUTATIVE-RELATED"/>
    <property type="match status" value="1"/>
</dbReference>
<dbReference type="Pfam" id="PF00004">
    <property type="entry name" value="AAA"/>
    <property type="match status" value="1"/>
</dbReference>
<evidence type="ECO:0000259" key="2">
    <source>
        <dbReference type="SMART" id="SM00382"/>
    </source>
</evidence>
<dbReference type="Gene3D" id="3.40.50.300">
    <property type="entry name" value="P-loop containing nucleotide triphosphate hydrolases"/>
    <property type="match status" value="1"/>
</dbReference>
<evidence type="ECO:0000313" key="4">
    <source>
        <dbReference type="Proteomes" id="UP000326340"/>
    </source>
</evidence>
<name>A0A5Q4BY37_9PEZI</name>
<keyword evidence="4" id="KW-1185">Reference proteome</keyword>
<dbReference type="EMBL" id="PUHP01000214">
    <property type="protein sequence ID" value="TQN71968.1"/>
    <property type="molecule type" value="Genomic_DNA"/>
</dbReference>
<feature type="compositionally biased region" description="Acidic residues" evidence="1">
    <location>
        <begin position="972"/>
        <end position="989"/>
    </location>
</feature>
<dbReference type="AlphaFoldDB" id="A0A5Q4BY37"/>
<evidence type="ECO:0000313" key="3">
    <source>
        <dbReference type="EMBL" id="TQN71968.1"/>
    </source>
</evidence>
<feature type="region of interest" description="Disordered" evidence="1">
    <location>
        <begin position="910"/>
        <end position="1023"/>
    </location>
</feature>
<dbReference type="Pfam" id="PF23232">
    <property type="entry name" value="AAA_lid_13"/>
    <property type="match status" value="1"/>
</dbReference>
<dbReference type="CDD" id="cd19481">
    <property type="entry name" value="RecA-like_protease"/>
    <property type="match status" value="1"/>
</dbReference>
<reference evidence="3 4" key="1">
    <citation type="journal article" date="2019" name="Sci. Rep.">
        <title>Colletotrichum shisoi sp. nov., an anthracnose pathogen of Perilla frutescens in Japan: molecular phylogenetic, morphological and genomic evidence.</title>
        <authorList>
            <person name="Gan P."/>
            <person name="Tsushima A."/>
            <person name="Hiroyama R."/>
            <person name="Narusaka M."/>
            <person name="Takano Y."/>
            <person name="Narusaka Y."/>
            <person name="Kawaradani M."/>
            <person name="Damm U."/>
            <person name="Shirasu K."/>
        </authorList>
    </citation>
    <scope>NUCLEOTIDE SEQUENCE [LARGE SCALE GENOMIC DNA]</scope>
    <source>
        <strain evidence="3 4">PG-2018a</strain>
    </source>
</reference>
<dbReference type="Pfam" id="PF22942">
    <property type="entry name" value="DUF7025"/>
    <property type="match status" value="1"/>
</dbReference>
<feature type="domain" description="AAA+ ATPase" evidence="2">
    <location>
        <begin position="641"/>
        <end position="770"/>
    </location>
</feature>
<dbReference type="GO" id="GO:0016887">
    <property type="term" value="F:ATP hydrolysis activity"/>
    <property type="evidence" value="ECO:0007669"/>
    <property type="project" value="InterPro"/>
</dbReference>
<comment type="caution">
    <text evidence="3">The sequence shown here is derived from an EMBL/GenBank/DDBJ whole genome shotgun (WGS) entry which is preliminary data.</text>
</comment>
<dbReference type="InterPro" id="IPR003959">
    <property type="entry name" value="ATPase_AAA_core"/>
</dbReference>